<dbReference type="EMBL" id="CM023482">
    <property type="protein sequence ID" value="KAH6939341.1"/>
    <property type="molecule type" value="Genomic_DNA"/>
</dbReference>
<protein>
    <submittedName>
        <fullName evidence="1">Uncharacterized protein</fullName>
    </submittedName>
</protein>
<accession>A0ACB7SZD3</accession>
<reference evidence="1" key="1">
    <citation type="submission" date="2020-05" db="EMBL/GenBank/DDBJ databases">
        <title>Large-scale comparative analyses of tick genomes elucidate their genetic diversity and vector capacities.</title>
        <authorList>
            <person name="Jia N."/>
            <person name="Wang J."/>
            <person name="Shi W."/>
            <person name="Du L."/>
            <person name="Sun Y."/>
            <person name="Zhan W."/>
            <person name="Jiang J."/>
            <person name="Wang Q."/>
            <person name="Zhang B."/>
            <person name="Ji P."/>
            <person name="Sakyi L.B."/>
            <person name="Cui X."/>
            <person name="Yuan T."/>
            <person name="Jiang B."/>
            <person name="Yang W."/>
            <person name="Lam T.T.-Y."/>
            <person name="Chang Q."/>
            <person name="Ding S."/>
            <person name="Wang X."/>
            <person name="Zhu J."/>
            <person name="Ruan X."/>
            <person name="Zhao L."/>
            <person name="Wei J."/>
            <person name="Que T."/>
            <person name="Du C."/>
            <person name="Cheng J."/>
            <person name="Dai P."/>
            <person name="Han X."/>
            <person name="Huang E."/>
            <person name="Gao Y."/>
            <person name="Liu J."/>
            <person name="Shao H."/>
            <person name="Ye R."/>
            <person name="Li L."/>
            <person name="Wei W."/>
            <person name="Wang X."/>
            <person name="Wang C."/>
            <person name="Yang T."/>
            <person name="Huo Q."/>
            <person name="Li W."/>
            <person name="Guo W."/>
            <person name="Chen H."/>
            <person name="Zhou L."/>
            <person name="Ni X."/>
            <person name="Tian J."/>
            <person name="Zhou Y."/>
            <person name="Sheng Y."/>
            <person name="Liu T."/>
            <person name="Pan Y."/>
            <person name="Xia L."/>
            <person name="Li J."/>
            <person name="Zhao F."/>
            <person name="Cao W."/>
        </authorList>
    </citation>
    <scope>NUCLEOTIDE SEQUENCE</scope>
    <source>
        <strain evidence="1">Hyas-2018</strain>
    </source>
</reference>
<keyword evidence="2" id="KW-1185">Reference proteome</keyword>
<gene>
    <name evidence="1" type="ORF">HPB50_017278</name>
</gene>
<evidence type="ECO:0000313" key="2">
    <source>
        <dbReference type="Proteomes" id="UP000821845"/>
    </source>
</evidence>
<name>A0ACB7SZD3_HYAAI</name>
<organism evidence="1 2">
    <name type="scientific">Hyalomma asiaticum</name>
    <name type="common">Tick</name>
    <dbReference type="NCBI Taxonomy" id="266040"/>
    <lineage>
        <taxon>Eukaryota</taxon>
        <taxon>Metazoa</taxon>
        <taxon>Ecdysozoa</taxon>
        <taxon>Arthropoda</taxon>
        <taxon>Chelicerata</taxon>
        <taxon>Arachnida</taxon>
        <taxon>Acari</taxon>
        <taxon>Parasitiformes</taxon>
        <taxon>Ixodida</taxon>
        <taxon>Ixodoidea</taxon>
        <taxon>Ixodidae</taxon>
        <taxon>Hyalomminae</taxon>
        <taxon>Hyalomma</taxon>
    </lineage>
</organism>
<sequence length="60" mass="6821">MKANLSRLSLDLVTADELWEAMQEERKRIQEDTPFIEALYGSLPERMEAVIQAGGAMTCY</sequence>
<dbReference type="Proteomes" id="UP000821845">
    <property type="component" value="Chromosome 2"/>
</dbReference>
<evidence type="ECO:0000313" key="1">
    <source>
        <dbReference type="EMBL" id="KAH6939341.1"/>
    </source>
</evidence>
<comment type="caution">
    <text evidence="1">The sequence shown here is derived from an EMBL/GenBank/DDBJ whole genome shotgun (WGS) entry which is preliminary data.</text>
</comment>
<proteinExistence type="predicted"/>